<reference evidence="1 2" key="1">
    <citation type="journal article" date="2019" name="Int. J. Syst. Evol. Microbiol.">
        <title>The Global Catalogue of Microorganisms (GCM) 10K type strain sequencing project: providing services to taxonomists for standard genome sequencing and annotation.</title>
        <authorList>
            <consortium name="The Broad Institute Genomics Platform"/>
            <consortium name="The Broad Institute Genome Sequencing Center for Infectious Disease"/>
            <person name="Wu L."/>
            <person name="Ma J."/>
        </authorList>
    </citation>
    <scope>NUCLEOTIDE SEQUENCE [LARGE SCALE GENOMIC DNA]</scope>
    <source>
        <strain evidence="1 2">JCM 15478</strain>
    </source>
</reference>
<proteinExistence type="predicted"/>
<dbReference type="EMBL" id="BAAAPE010000010">
    <property type="protein sequence ID" value="GAA2081616.1"/>
    <property type="molecule type" value="Genomic_DNA"/>
</dbReference>
<sequence>MAVLNVHERRLPVPESGLAPLLDGLSSENDRVWPSERGQWPRMVLDRPLGVGATGGHGPVRYTVVGYAPGRWVRFRFSGPKGFHGFHEYTVHATDDPSSAVLRHTLAMRARGPARLAWPFVFRWFHDAVIEDSLDRAERACAGTVARPARWSPYVRLLRRLTPG</sequence>
<evidence type="ECO:0000313" key="1">
    <source>
        <dbReference type="EMBL" id="GAA2081616.1"/>
    </source>
</evidence>
<dbReference type="Proteomes" id="UP001500016">
    <property type="component" value="Unassembled WGS sequence"/>
</dbReference>
<comment type="caution">
    <text evidence="1">The sequence shown here is derived from an EMBL/GenBank/DDBJ whole genome shotgun (WGS) entry which is preliminary data.</text>
</comment>
<name>A0ABN2W2U3_9ACTN</name>
<dbReference type="SUPFAM" id="SSF55961">
    <property type="entry name" value="Bet v1-like"/>
    <property type="match status" value="1"/>
</dbReference>
<keyword evidence="2" id="KW-1185">Reference proteome</keyword>
<organism evidence="1 2">
    <name type="scientific">Streptomyces albiaxialis</name>
    <dbReference type="NCBI Taxonomy" id="329523"/>
    <lineage>
        <taxon>Bacteria</taxon>
        <taxon>Bacillati</taxon>
        <taxon>Actinomycetota</taxon>
        <taxon>Actinomycetes</taxon>
        <taxon>Kitasatosporales</taxon>
        <taxon>Streptomycetaceae</taxon>
        <taxon>Streptomyces</taxon>
    </lineage>
</organism>
<dbReference type="RefSeq" id="WP_344530160.1">
    <property type="nucleotide sequence ID" value="NZ_BAAAPE010000010.1"/>
</dbReference>
<gene>
    <name evidence="1" type="ORF">GCM10009801_40720</name>
</gene>
<protein>
    <recommendedName>
        <fullName evidence="3">SRPBCC family protein</fullName>
    </recommendedName>
</protein>
<evidence type="ECO:0000313" key="2">
    <source>
        <dbReference type="Proteomes" id="UP001500016"/>
    </source>
</evidence>
<accession>A0ABN2W2U3</accession>
<evidence type="ECO:0008006" key="3">
    <source>
        <dbReference type="Google" id="ProtNLM"/>
    </source>
</evidence>